<dbReference type="RefSeq" id="XP_056501984.1">
    <property type="nucleotide sequence ID" value="XM_056642572.1"/>
</dbReference>
<gene>
    <name evidence="1" type="ORF">N7469_003652</name>
</gene>
<proteinExistence type="predicted"/>
<protein>
    <submittedName>
        <fullName evidence="1">Uncharacterized protein</fullName>
    </submittedName>
</protein>
<dbReference type="GeneID" id="81381739"/>
<name>A0A9W9P2Y2_PENCI</name>
<evidence type="ECO:0000313" key="1">
    <source>
        <dbReference type="EMBL" id="KAJ5234484.1"/>
    </source>
</evidence>
<organism evidence="1 2">
    <name type="scientific">Penicillium citrinum</name>
    <dbReference type="NCBI Taxonomy" id="5077"/>
    <lineage>
        <taxon>Eukaryota</taxon>
        <taxon>Fungi</taxon>
        <taxon>Dikarya</taxon>
        <taxon>Ascomycota</taxon>
        <taxon>Pezizomycotina</taxon>
        <taxon>Eurotiomycetes</taxon>
        <taxon>Eurotiomycetidae</taxon>
        <taxon>Eurotiales</taxon>
        <taxon>Aspergillaceae</taxon>
        <taxon>Penicillium</taxon>
    </lineage>
</organism>
<dbReference type="EMBL" id="JAPQKT010000003">
    <property type="protein sequence ID" value="KAJ5234484.1"/>
    <property type="molecule type" value="Genomic_DNA"/>
</dbReference>
<comment type="caution">
    <text evidence="1">The sequence shown here is derived from an EMBL/GenBank/DDBJ whole genome shotgun (WGS) entry which is preliminary data.</text>
</comment>
<accession>A0A9W9P2Y2</accession>
<reference evidence="1" key="2">
    <citation type="journal article" date="2023" name="IMA Fungus">
        <title>Comparative genomic study of the Penicillium genus elucidates a diverse pangenome and 15 lateral gene transfer events.</title>
        <authorList>
            <person name="Petersen C."/>
            <person name="Sorensen T."/>
            <person name="Nielsen M.R."/>
            <person name="Sondergaard T.E."/>
            <person name="Sorensen J.L."/>
            <person name="Fitzpatrick D.A."/>
            <person name="Frisvad J.C."/>
            <person name="Nielsen K.L."/>
        </authorList>
    </citation>
    <scope>NUCLEOTIDE SEQUENCE</scope>
    <source>
        <strain evidence="1">IBT 23319</strain>
    </source>
</reference>
<evidence type="ECO:0000313" key="2">
    <source>
        <dbReference type="Proteomes" id="UP001147733"/>
    </source>
</evidence>
<dbReference type="Proteomes" id="UP001147733">
    <property type="component" value="Unassembled WGS sequence"/>
</dbReference>
<keyword evidence="2" id="KW-1185">Reference proteome</keyword>
<sequence length="116" mass="13273">MEHSAIPEFSASLVIENQYITNADQMIDILSSVSIQNKAKAYSLAIDCHEQLINHHQHVESIICRLYKFACTNQLWQSSKSSEDFREQFSRAIEIQDRKAQDLAAINKYQKKAASV</sequence>
<dbReference type="AlphaFoldDB" id="A0A9W9P2Y2"/>
<reference evidence="1" key="1">
    <citation type="submission" date="2022-11" db="EMBL/GenBank/DDBJ databases">
        <authorList>
            <person name="Petersen C."/>
        </authorList>
    </citation>
    <scope>NUCLEOTIDE SEQUENCE</scope>
    <source>
        <strain evidence="1">IBT 23319</strain>
    </source>
</reference>